<dbReference type="AlphaFoldDB" id="A0AAV7R8B9"/>
<feature type="compositionally biased region" description="Gly residues" evidence="1">
    <location>
        <begin position="11"/>
        <end position="20"/>
    </location>
</feature>
<comment type="caution">
    <text evidence="2">The sequence shown here is derived from an EMBL/GenBank/DDBJ whole genome shotgun (WGS) entry which is preliminary data.</text>
</comment>
<accession>A0AAV7R8B9</accession>
<name>A0AAV7R8B9_PLEWA</name>
<sequence length="142" mass="14533">MGSRRAFVGPRGRGGPGRSLGGRLEQPRFWRRSAWSRAALPGWASGGSWDQGYPGGDGEPEPPPGAESAAVGASVVGTAVAVKEAGPHRSEDCRCCCWADGGRLTGLDTGNKEPEAPEAYGDTVVALLEAVVARGHKPGGAP</sequence>
<dbReference type="Proteomes" id="UP001066276">
    <property type="component" value="Chromosome 5"/>
</dbReference>
<evidence type="ECO:0000313" key="3">
    <source>
        <dbReference type="Proteomes" id="UP001066276"/>
    </source>
</evidence>
<organism evidence="2 3">
    <name type="scientific">Pleurodeles waltl</name>
    <name type="common">Iberian ribbed newt</name>
    <dbReference type="NCBI Taxonomy" id="8319"/>
    <lineage>
        <taxon>Eukaryota</taxon>
        <taxon>Metazoa</taxon>
        <taxon>Chordata</taxon>
        <taxon>Craniata</taxon>
        <taxon>Vertebrata</taxon>
        <taxon>Euteleostomi</taxon>
        <taxon>Amphibia</taxon>
        <taxon>Batrachia</taxon>
        <taxon>Caudata</taxon>
        <taxon>Salamandroidea</taxon>
        <taxon>Salamandridae</taxon>
        <taxon>Pleurodelinae</taxon>
        <taxon>Pleurodeles</taxon>
    </lineage>
</organism>
<evidence type="ECO:0000256" key="1">
    <source>
        <dbReference type="SAM" id="MobiDB-lite"/>
    </source>
</evidence>
<feature type="region of interest" description="Disordered" evidence="1">
    <location>
        <begin position="41"/>
        <end position="70"/>
    </location>
</feature>
<gene>
    <name evidence="2" type="ORF">NDU88_001195</name>
</gene>
<dbReference type="EMBL" id="JANPWB010000009">
    <property type="protein sequence ID" value="KAJ1148358.1"/>
    <property type="molecule type" value="Genomic_DNA"/>
</dbReference>
<keyword evidence="3" id="KW-1185">Reference proteome</keyword>
<evidence type="ECO:0000313" key="2">
    <source>
        <dbReference type="EMBL" id="KAJ1148358.1"/>
    </source>
</evidence>
<reference evidence="2" key="1">
    <citation type="journal article" date="2022" name="bioRxiv">
        <title>Sequencing and chromosome-scale assembly of the giantPleurodeles waltlgenome.</title>
        <authorList>
            <person name="Brown T."/>
            <person name="Elewa A."/>
            <person name="Iarovenko S."/>
            <person name="Subramanian E."/>
            <person name="Araus A.J."/>
            <person name="Petzold A."/>
            <person name="Susuki M."/>
            <person name="Suzuki K.-i.T."/>
            <person name="Hayashi T."/>
            <person name="Toyoda A."/>
            <person name="Oliveira C."/>
            <person name="Osipova E."/>
            <person name="Leigh N.D."/>
            <person name="Simon A."/>
            <person name="Yun M.H."/>
        </authorList>
    </citation>
    <scope>NUCLEOTIDE SEQUENCE</scope>
    <source>
        <strain evidence="2">20211129_DDA</strain>
        <tissue evidence="2">Liver</tissue>
    </source>
</reference>
<feature type="region of interest" description="Disordered" evidence="1">
    <location>
        <begin position="1"/>
        <end position="25"/>
    </location>
</feature>
<proteinExistence type="predicted"/>
<protein>
    <submittedName>
        <fullName evidence="2">Uncharacterized protein</fullName>
    </submittedName>
</protein>